<organism evidence="2 3">
    <name type="scientific">Caerostris darwini</name>
    <dbReference type="NCBI Taxonomy" id="1538125"/>
    <lineage>
        <taxon>Eukaryota</taxon>
        <taxon>Metazoa</taxon>
        <taxon>Ecdysozoa</taxon>
        <taxon>Arthropoda</taxon>
        <taxon>Chelicerata</taxon>
        <taxon>Arachnida</taxon>
        <taxon>Araneae</taxon>
        <taxon>Araneomorphae</taxon>
        <taxon>Entelegynae</taxon>
        <taxon>Araneoidea</taxon>
        <taxon>Araneidae</taxon>
        <taxon>Caerostris</taxon>
    </lineage>
</organism>
<keyword evidence="3" id="KW-1185">Reference proteome</keyword>
<gene>
    <name evidence="2" type="primary">RF55_24064</name>
    <name evidence="2" type="ORF">CDAR_452651</name>
</gene>
<evidence type="ECO:0000313" key="2">
    <source>
        <dbReference type="EMBL" id="GIY33324.1"/>
    </source>
</evidence>
<dbReference type="AlphaFoldDB" id="A0AAV4SK14"/>
<dbReference type="Proteomes" id="UP001054837">
    <property type="component" value="Unassembled WGS sequence"/>
</dbReference>
<feature type="domain" description="DUF4817" evidence="1">
    <location>
        <begin position="4"/>
        <end position="59"/>
    </location>
</feature>
<dbReference type="PANTHER" id="PTHR47326:SF1">
    <property type="entry name" value="HTH PSQ-TYPE DOMAIN-CONTAINING PROTEIN"/>
    <property type="match status" value="1"/>
</dbReference>
<reference evidence="2 3" key="1">
    <citation type="submission" date="2021-06" db="EMBL/GenBank/DDBJ databases">
        <title>Caerostris darwini draft genome.</title>
        <authorList>
            <person name="Kono N."/>
            <person name="Arakawa K."/>
        </authorList>
    </citation>
    <scope>NUCLEOTIDE SEQUENCE [LARGE SCALE GENOMIC DNA]</scope>
</reference>
<dbReference type="InterPro" id="IPR032135">
    <property type="entry name" value="DUF4817"/>
</dbReference>
<dbReference type="EMBL" id="BPLQ01007927">
    <property type="protein sequence ID" value="GIY33324.1"/>
    <property type="molecule type" value="Genomic_DNA"/>
</dbReference>
<comment type="caution">
    <text evidence="2">The sequence shown here is derived from an EMBL/GenBank/DDBJ whole genome shotgun (WGS) entry which is preliminary data.</text>
</comment>
<sequence length="230" mass="26740">MLSIVEEALLVKLYYKNSESTIAALRAYRYMKGMRDSKGPIASSALKKMMKKFEDTGSFASRQRSGRLSTAAAVATTVEQTVQSMSAVAAHGERSAREVSRQTGVSYGSVWKALRITLKRYSYKLQHKQKLKPPDFDSRRGFANLVFNKMEEQHHLRRGLYGTLSVEVHYSCHYQMSVQQKLRRRPQQPTVLRLFPDQTFQSFALSRFYRHWSTEEFLYLPKFTDRRTYP</sequence>
<proteinExistence type="predicted"/>
<evidence type="ECO:0000313" key="3">
    <source>
        <dbReference type="Proteomes" id="UP001054837"/>
    </source>
</evidence>
<dbReference type="Pfam" id="PF16087">
    <property type="entry name" value="DUF4817"/>
    <property type="match status" value="1"/>
</dbReference>
<accession>A0AAV4SK14</accession>
<protein>
    <submittedName>
        <fullName evidence="2">Transposable element tc3 transposase</fullName>
    </submittedName>
</protein>
<evidence type="ECO:0000259" key="1">
    <source>
        <dbReference type="Pfam" id="PF16087"/>
    </source>
</evidence>
<dbReference type="PANTHER" id="PTHR47326">
    <property type="entry name" value="TRANSPOSABLE ELEMENT TC3 TRANSPOSASE-LIKE PROTEIN"/>
    <property type="match status" value="1"/>
</dbReference>
<name>A0AAV4SK14_9ARAC</name>